<evidence type="ECO:0000313" key="1">
    <source>
        <dbReference type="EMBL" id="KYM77186.1"/>
    </source>
</evidence>
<sequence>MEEGEHNSVVFPSYEIDDQEISQGTIANLRDFSRDVCTTFLQYVPMTSRWETLTSNIKAYKNFCDALRPSLGKEIGTTVFALNGGGEGETSTLMEEKLRCHAASRVEGRPRSGHSNPQHPFRFYIHT</sequence>
<evidence type="ECO:0000313" key="2">
    <source>
        <dbReference type="Proteomes" id="UP000078540"/>
    </source>
</evidence>
<organism evidence="1 2">
    <name type="scientific">Atta colombica</name>
    <dbReference type="NCBI Taxonomy" id="520822"/>
    <lineage>
        <taxon>Eukaryota</taxon>
        <taxon>Metazoa</taxon>
        <taxon>Ecdysozoa</taxon>
        <taxon>Arthropoda</taxon>
        <taxon>Hexapoda</taxon>
        <taxon>Insecta</taxon>
        <taxon>Pterygota</taxon>
        <taxon>Neoptera</taxon>
        <taxon>Endopterygota</taxon>
        <taxon>Hymenoptera</taxon>
        <taxon>Apocrita</taxon>
        <taxon>Aculeata</taxon>
        <taxon>Formicoidea</taxon>
        <taxon>Formicidae</taxon>
        <taxon>Myrmicinae</taxon>
        <taxon>Atta</taxon>
    </lineage>
</organism>
<accession>A0A195AYB2</accession>
<keyword evidence="2" id="KW-1185">Reference proteome</keyword>
<dbReference type="EMBL" id="KQ976703">
    <property type="protein sequence ID" value="KYM77186.1"/>
    <property type="molecule type" value="Genomic_DNA"/>
</dbReference>
<name>A0A195AYB2_9HYME</name>
<proteinExistence type="predicted"/>
<dbReference type="Proteomes" id="UP000078540">
    <property type="component" value="Unassembled WGS sequence"/>
</dbReference>
<dbReference type="AlphaFoldDB" id="A0A195AYB2"/>
<protein>
    <submittedName>
        <fullName evidence="1">Uncharacterized protein</fullName>
    </submittedName>
</protein>
<reference evidence="1 2" key="1">
    <citation type="submission" date="2015-09" db="EMBL/GenBank/DDBJ databases">
        <title>Atta colombica WGS genome.</title>
        <authorList>
            <person name="Nygaard S."/>
            <person name="Hu H."/>
            <person name="Boomsma J."/>
            <person name="Zhang G."/>
        </authorList>
    </citation>
    <scope>NUCLEOTIDE SEQUENCE [LARGE SCALE GENOMIC DNA]</scope>
    <source>
        <strain evidence="1">Treedump-2</strain>
        <tissue evidence="1">Whole body</tissue>
    </source>
</reference>
<gene>
    <name evidence="1" type="ORF">ALC53_12481</name>
</gene>